<dbReference type="PROSITE" id="PS51257">
    <property type="entry name" value="PROKAR_LIPOPROTEIN"/>
    <property type="match status" value="1"/>
</dbReference>
<keyword evidence="4" id="KW-1015">Disulfide bond</keyword>
<comment type="caution">
    <text evidence="9">The sequence shown here is derived from an EMBL/GenBank/DDBJ whole genome shotgun (WGS) entry which is preliminary data.</text>
</comment>
<feature type="chain" id="PRO_5046623924" description="Thioredoxin" evidence="7">
    <location>
        <begin position="24"/>
        <end position="164"/>
    </location>
</feature>
<dbReference type="PRINTS" id="PR00421">
    <property type="entry name" value="THIOREDOXIN"/>
</dbReference>
<dbReference type="Pfam" id="PF00085">
    <property type="entry name" value="Thioredoxin"/>
    <property type="match status" value="1"/>
</dbReference>
<dbReference type="PROSITE" id="PS51352">
    <property type="entry name" value="THIOREDOXIN_2"/>
    <property type="match status" value="1"/>
</dbReference>
<keyword evidence="3" id="KW-0249">Electron transport</keyword>
<dbReference type="CDD" id="cd02947">
    <property type="entry name" value="TRX_family"/>
    <property type="match status" value="1"/>
</dbReference>
<dbReference type="PANTHER" id="PTHR45663:SF11">
    <property type="entry name" value="GEO12009P1"/>
    <property type="match status" value="1"/>
</dbReference>
<evidence type="ECO:0000259" key="8">
    <source>
        <dbReference type="PROSITE" id="PS51352"/>
    </source>
</evidence>
<organism evidence="9 10">
    <name type="scientific">Parabacteroides faecalis</name>
    <dbReference type="NCBI Taxonomy" id="2924040"/>
    <lineage>
        <taxon>Bacteria</taxon>
        <taxon>Pseudomonadati</taxon>
        <taxon>Bacteroidota</taxon>
        <taxon>Bacteroidia</taxon>
        <taxon>Bacteroidales</taxon>
        <taxon>Tannerellaceae</taxon>
        <taxon>Parabacteroides</taxon>
    </lineage>
</organism>
<dbReference type="InterPro" id="IPR005746">
    <property type="entry name" value="Thioredoxin"/>
</dbReference>
<accession>A0ABT0BZG2</accession>
<comment type="similarity">
    <text evidence="1">Belongs to the thioredoxin family.</text>
</comment>
<dbReference type="Gene3D" id="3.40.30.10">
    <property type="entry name" value="Glutaredoxin"/>
    <property type="match status" value="1"/>
</dbReference>
<keyword evidence="2" id="KW-0813">Transport</keyword>
<feature type="signal peptide" evidence="7">
    <location>
        <begin position="1"/>
        <end position="23"/>
    </location>
</feature>
<dbReference type="PANTHER" id="PTHR45663">
    <property type="entry name" value="GEO12009P1"/>
    <property type="match status" value="1"/>
</dbReference>
<dbReference type="InterPro" id="IPR013766">
    <property type="entry name" value="Thioredoxin_domain"/>
</dbReference>
<evidence type="ECO:0000256" key="4">
    <source>
        <dbReference type="ARBA" id="ARBA00023157"/>
    </source>
</evidence>
<evidence type="ECO:0000256" key="7">
    <source>
        <dbReference type="SAM" id="SignalP"/>
    </source>
</evidence>
<gene>
    <name evidence="9" type="primary">trxA</name>
    <name evidence="9" type="ORF">MUN53_03970</name>
</gene>
<proteinExistence type="inferred from homology"/>
<evidence type="ECO:0000256" key="3">
    <source>
        <dbReference type="ARBA" id="ARBA00022982"/>
    </source>
</evidence>
<keyword evidence="7" id="KW-0732">Signal</keyword>
<reference evidence="9 10" key="1">
    <citation type="submission" date="2022-03" db="EMBL/GenBank/DDBJ databases">
        <title>Parabacteroides sp. nov. isolated from swine feces.</title>
        <authorList>
            <person name="Bak J.E."/>
        </authorList>
    </citation>
    <scope>NUCLEOTIDE SEQUENCE [LARGE SCALE GENOMIC DNA]</scope>
    <source>
        <strain evidence="9 10">AGMB00274</strain>
    </source>
</reference>
<dbReference type="EMBL" id="JAKZMM010000007">
    <property type="protein sequence ID" value="MCJ2379771.1"/>
    <property type="molecule type" value="Genomic_DNA"/>
</dbReference>
<dbReference type="SUPFAM" id="SSF52833">
    <property type="entry name" value="Thioredoxin-like"/>
    <property type="match status" value="1"/>
</dbReference>
<dbReference type="Proteomes" id="UP001165444">
    <property type="component" value="Unassembled WGS sequence"/>
</dbReference>
<sequence length="164" mass="18276">MHKLRSSLFILTVCAAFSCSMSAKTDKVTENAPKAATETTTSAEGEVINMTKAEFLTKIFNYEKNPNKWVYEGNKPCIIDFYADWCGPCKAVAPILKELAAEYKGKIVIYKINVDKEKELATAFGIRSIPTMLFVPQTGDPMISQGALPKEELVKQIDNFLLKK</sequence>
<keyword evidence="5" id="KW-0676">Redox-active center</keyword>
<dbReference type="InterPro" id="IPR017937">
    <property type="entry name" value="Thioredoxin_CS"/>
</dbReference>
<evidence type="ECO:0000313" key="10">
    <source>
        <dbReference type="Proteomes" id="UP001165444"/>
    </source>
</evidence>
<name>A0ABT0BZG2_9BACT</name>
<dbReference type="PROSITE" id="PS00194">
    <property type="entry name" value="THIOREDOXIN_1"/>
    <property type="match status" value="1"/>
</dbReference>
<keyword evidence="10" id="KW-1185">Reference proteome</keyword>
<dbReference type="InterPro" id="IPR036249">
    <property type="entry name" value="Thioredoxin-like_sf"/>
</dbReference>
<protein>
    <recommendedName>
        <fullName evidence="6">Thioredoxin</fullName>
    </recommendedName>
</protein>
<evidence type="ECO:0000256" key="5">
    <source>
        <dbReference type="ARBA" id="ARBA00023284"/>
    </source>
</evidence>
<dbReference type="RefSeq" id="WP_243323527.1">
    <property type="nucleotide sequence ID" value="NZ_JAKZMM010000007.1"/>
</dbReference>
<feature type="domain" description="Thioredoxin" evidence="8">
    <location>
        <begin position="26"/>
        <end position="162"/>
    </location>
</feature>
<evidence type="ECO:0000256" key="1">
    <source>
        <dbReference type="ARBA" id="ARBA00008987"/>
    </source>
</evidence>
<evidence type="ECO:0000256" key="6">
    <source>
        <dbReference type="NCBIfam" id="TIGR01068"/>
    </source>
</evidence>
<dbReference type="NCBIfam" id="TIGR01068">
    <property type="entry name" value="thioredoxin"/>
    <property type="match status" value="1"/>
</dbReference>
<evidence type="ECO:0000256" key="2">
    <source>
        <dbReference type="ARBA" id="ARBA00022448"/>
    </source>
</evidence>
<evidence type="ECO:0000313" key="9">
    <source>
        <dbReference type="EMBL" id="MCJ2379771.1"/>
    </source>
</evidence>